<feature type="transmembrane region" description="Helical" evidence="6">
    <location>
        <begin position="363"/>
        <end position="382"/>
    </location>
</feature>
<feature type="region of interest" description="Disordered" evidence="5">
    <location>
        <begin position="488"/>
        <end position="507"/>
    </location>
</feature>
<evidence type="ECO:0000256" key="5">
    <source>
        <dbReference type="SAM" id="MobiDB-lite"/>
    </source>
</evidence>
<evidence type="ECO:0000256" key="6">
    <source>
        <dbReference type="SAM" id="Phobius"/>
    </source>
</evidence>
<reference evidence="7" key="1">
    <citation type="submission" date="2012-09" db="EMBL/GenBank/DDBJ databases">
        <authorList>
            <person name="Martin A.A."/>
        </authorList>
    </citation>
    <scope>NUCLEOTIDE SEQUENCE</scope>
</reference>
<evidence type="ECO:0000256" key="1">
    <source>
        <dbReference type="ARBA" id="ARBA00004370"/>
    </source>
</evidence>
<evidence type="ECO:0000313" key="7">
    <source>
        <dbReference type="Proteomes" id="UP000035642"/>
    </source>
</evidence>
<dbReference type="AlphaFoldDB" id="A0A158P6N8"/>
<dbReference type="Proteomes" id="UP000035642">
    <property type="component" value="Unassembled WGS sequence"/>
</dbReference>
<evidence type="ECO:0000313" key="8">
    <source>
        <dbReference type="WBParaSite" id="ACAC_0000132001-mRNA-1"/>
    </source>
</evidence>
<feature type="transmembrane region" description="Helical" evidence="6">
    <location>
        <begin position="458"/>
        <end position="479"/>
    </location>
</feature>
<dbReference type="InterPro" id="IPR036259">
    <property type="entry name" value="MFS_trans_sf"/>
</dbReference>
<dbReference type="GO" id="GO:0016020">
    <property type="term" value="C:membrane"/>
    <property type="evidence" value="ECO:0007669"/>
    <property type="project" value="UniProtKB-SubCell"/>
</dbReference>
<feature type="transmembrane region" description="Helical" evidence="6">
    <location>
        <begin position="152"/>
        <end position="169"/>
    </location>
</feature>
<dbReference type="PANTHER" id="PTHR45757:SF20">
    <property type="entry name" value="MFS DOMAIN-CONTAINING PROTEIN"/>
    <property type="match status" value="1"/>
</dbReference>
<evidence type="ECO:0000256" key="2">
    <source>
        <dbReference type="ARBA" id="ARBA00022692"/>
    </source>
</evidence>
<dbReference type="PANTHER" id="PTHR45757">
    <property type="entry name" value="PROTEIN CBG23364-RELATED"/>
    <property type="match status" value="1"/>
</dbReference>
<proteinExistence type="predicted"/>
<feature type="compositionally biased region" description="Basic and acidic residues" evidence="5">
    <location>
        <begin position="497"/>
        <end position="507"/>
    </location>
</feature>
<evidence type="ECO:0000256" key="4">
    <source>
        <dbReference type="ARBA" id="ARBA00023136"/>
    </source>
</evidence>
<dbReference type="Gene3D" id="1.20.1250.20">
    <property type="entry name" value="MFS general substrate transporter like domains"/>
    <property type="match status" value="1"/>
</dbReference>
<keyword evidence="2 6" id="KW-0812">Transmembrane</keyword>
<feature type="transmembrane region" description="Helical" evidence="6">
    <location>
        <begin position="388"/>
        <end position="410"/>
    </location>
</feature>
<dbReference type="Pfam" id="PF00083">
    <property type="entry name" value="Sugar_tr"/>
    <property type="match status" value="1"/>
</dbReference>
<dbReference type="WBParaSite" id="ACAC_0000132001-mRNA-1">
    <property type="protein sequence ID" value="ACAC_0000132001-mRNA-1"/>
    <property type="gene ID" value="ACAC_0000132001"/>
</dbReference>
<dbReference type="InterPro" id="IPR005828">
    <property type="entry name" value="MFS_sugar_transport-like"/>
</dbReference>
<reference evidence="8" key="2">
    <citation type="submission" date="2016-04" db="UniProtKB">
        <authorList>
            <consortium name="WormBaseParasite"/>
        </authorList>
    </citation>
    <scope>IDENTIFICATION</scope>
</reference>
<feature type="transmembrane region" description="Helical" evidence="6">
    <location>
        <begin position="209"/>
        <end position="230"/>
    </location>
</feature>
<feature type="transmembrane region" description="Helical" evidence="6">
    <location>
        <begin position="124"/>
        <end position="145"/>
    </location>
</feature>
<dbReference type="SUPFAM" id="SSF103473">
    <property type="entry name" value="MFS general substrate transporter"/>
    <property type="match status" value="1"/>
</dbReference>
<evidence type="ECO:0000256" key="3">
    <source>
        <dbReference type="ARBA" id="ARBA00022989"/>
    </source>
</evidence>
<organism evidence="7 8">
    <name type="scientific">Angiostrongylus cantonensis</name>
    <name type="common">Rat lungworm</name>
    <dbReference type="NCBI Taxonomy" id="6313"/>
    <lineage>
        <taxon>Eukaryota</taxon>
        <taxon>Metazoa</taxon>
        <taxon>Ecdysozoa</taxon>
        <taxon>Nematoda</taxon>
        <taxon>Chromadorea</taxon>
        <taxon>Rhabditida</taxon>
        <taxon>Rhabditina</taxon>
        <taxon>Rhabditomorpha</taxon>
        <taxon>Strongyloidea</taxon>
        <taxon>Metastrongylidae</taxon>
        <taxon>Angiostrongylus</taxon>
    </lineage>
</organism>
<feature type="transmembrane region" description="Helical" evidence="6">
    <location>
        <begin position="422"/>
        <end position="446"/>
    </location>
</feature>
<dbReference type="GO" id="GO:0022857">
    <property type="term" value="F:transmembrane transporter activity"/>
    <property type="evidence" value="ECO:0007669"/>
    <property type="project" value="InterPro"/>
</dbReference>
<feature type="transmembrane region" description="Helical" evidence="6">
    <location>
        <begin position="242"/>
        <end position="263"/>
    </location>
</feature>
<keyword evidence="3 6" id="KW-1133">Transmembrane helix</keyword>
<comment type="subcellular location">
    <subcellularLocation>
        <location evidence="1">Membrane</location>
    </subcellularLocation>
</comment>
<accession>A0A158P6N8</accession>
<keyword evidence="7" id="KW-1185">Reference proteome</keyword>
<feature type="transmembrane region" description="Helical" evidence="6">
    <location>
        <begin position="53"/>
        <end position="72"/>
    </location>
</feature>
<name>A0A158P6N8_ANGCA</name>
<protein>
    <submittedName>
        <fullName evidence="8">MFS domain-containing protein</fullName>
    </submittedName>
</protein>
<keyword evidence="4 6" id="KW-0472">Membrane</keyword>
<sequence>MISSSIYGQKGSYCAVVEGALLHTVESNSPPSLPSVRVRQIGTRIYFQSPPNVPLFFILLCTICMAVLYSNILTYHLTITQLHSYGNGSVADFYDEYGIREVNDSRVKITIQKHRFLSNPQKEALISVAPLGGLISWFPIAVAYNHMGFRRCFVLCAVLALIPSAFVPLCTTARTFLLAIVIRILQGFSLAAFLPYVCKMAIFIPMNYIATPTIVFSYIQIAACFGFPIFSLLSWSGLGWNSVHYGGCIVTTVLFGVFMLIHYDDEFKEKATREGTFNALFTYERCRSRVVNLRLPYLSIYQASALNTDCRHWSSSCYSASIQHRSQLSHVWNIFETGVSHSSYISASKKEVQCKGAVTKLRLFNTLGTVPSGIFFTLIGSFDPEHQRGSATALFIIASSLLGFSSCGFFRMNQLRSRQHHIFLLANLFLINCVSMFLTSLFNVLIANNDDYSTWKAVLILHGVILIVTNVVFCVFAAADAADWTKDGYEDSSIQPTREDPLPQRPL</sequence>
<dbReference type="STRING" id="6313.A0A158P6N8"/>
<feature type="transmembrane region" description="Helical" evidence="6">
    <location>
        <begin position="175"/>
        <end position="197"/>
    </location>
</feature>